<dbReference type="Pfam" id="PF05105">
    <property type="entry name" value="Phage_holin_4_1"/>
    <property type="match status" value="1"/>
</dbReference>
<evidence type="ECO:0000256" key="2">
    <source>
        <dbReference type="ARBA" id="ARBA00022692"/>
    </source>
</evidence>
<comment type="subcellular location">
    <subcellularLocation>
        <location evidence="1">Membrane</location>
        <topology evidence="1">Multi-pass membrane protein</topology>
    </subcellularLocation>
</comment>
<sequence length="134" mass="14920">MKSIMTVNQLLFSTIGGLIGQVFGKVDGFVFALVVFVCIDYMTGLMAAVVEKKLSSRIGFKGIFKKIVLFFLVAVGHIIDTRLIQTGTSIRTAIIFFYLSNEGLSILENTVRIGLPIPRQLKIILKQFKEDCDK</sequence>
<protein>
    <submittedName>
        <fullName evidence="7">Holin</fullName>
    </submittedName>
</protein>
<reference evidence="7 8" key="2">
    <citation type="submission" date="2018-02" db="EMBL/GenBank/DDBJ databases">
        <title>Whole genome sequencing analysis of Streptococcus pluranimalium isolated from cattle infected mastitis in China.</title>
        <authorList>
            <person name="Zhang J.-R."/>
            <person name="Hu G.-Z."/>
        </authorList>
    </citation>
    <scope>NUCLEOTIDE SEQUENCE [LARGE SCALE GENOMIC DNA]</scope>
    <source>
        <strain evidence="7 8">TH11417</strain>
    </source>
</reference>
<evidence type="ECO:0000256" key="3">
    <source>
        <dbReference type="ARBA" id="ARBA00022989"/>
    </source>
</evidence>
<keyword evidence="4 6" id="KW-0472">Membrane</keyword>
<evidence type="ECO:0000313" key="7">
    <source>
        <dbReference type="EMBL" id="AUW97556.1"/>
    </source>
</evidence>
<accession>A0A2L0D6T6</accession>
<name>A0A2L0D6T6_9STRE</name>
<dbReference type="EMBL" id="CP025536">
    <property type="protein sequence ID" value="AUW97556.1"/>
    <property type="molecule type" value="Genomic_DNA"/>
</dbReference>
<dbReference type="Proteomes" id="UP000238956">
    <property type="component" value="Chromosome"/>
</dbReference>
<evidence type="ECO:0000256" key="6">
    <source>
        <dbReference type="SAM" id="Phobius"/>
    </source>
</evidence>
<dbReference type="GeneID" id="98393504"/>
<gene>
    <name evidence="7" type="ORF">C0J00_06220</name>
</gene>
<organism evidence="7 8">
    <name type="scientific">Streptococcus pluranimalium</name>
    <dbReference type="NCBI Taxonomy" id="82348"/>
    <lineage>
        <taxon>Bacteria</taxon>
        <taxon>Bacillati</taxon>
        <taxon>Bacillota</taxon>
        <taxon>Bacilli</taxon>
        <taxon>Lactobacillales</taxon>
        <taxon>Streptococcaceae</taxon>
        <taxon>Streptococcus</taxon>
    </lineage>
</organism>
<comment type="similarity">
    <text evidence="5">Belongs to the bacteriophage holin family. Cp-1 holin subfamily.</text>
</comment>
<evidence type="ECO:0000256" key="1">
    <source>
        <dbReference type="ARBA" id="ARBA00004141"/>
    </source>
</evidence>
<feature type="transmembrane region" description="Helical" evidence="6">
    <location>
        <begin position="7"/>
        <end position="23"/>
    </location>
</feature>
<dbReference type="InterPro" id="IPR006480">
    <property type="entry name" value="Phage_holin_4_1"/>
</dbReference>
<dbReference type="RefSeq" id="WP_104968854.1">
    <property type="nucleotide sequence ID" value="NZ_CP025536.1"/>
</dbReference>
<dbReference type="KEGG" id="splr:C0J00_06220"/>
<dbReference type="NCBIfam" id="TIGR01593">
    <property type="entry name" value="holin_tox_secr"/>
    <property type="match status" value="1"/>
</dbReference>
<dbReference type="OrthoDB" id="88184at2"/>
<proteinExistence type="inferred from homology"/>
<feature type="transmembrane region" description="Helical" evidence="6">
    <location>
        <begin position="62"/>
        <end position="79"/>
    </location>
</feature>
<reference evidence="7 8" key="1">
    <citation type="submission" date="2017-12" db="EMBL/GenBank/DDBJ databases">
        <authorList>
            <person name="Hurst M.R.H."/>
        </authorList>
    </citation>
    <scope>NUCLEOTIDE SEQUENCE [LARGE SCALE GENOMIC DNA]</scope>
    <source>
        <strain evidence="7 8">TH11417</strain>
    </source>
</reference>
<evidence type="ECO:0000313" key="8">
    <source>
        <dbReference type="Proteomes" id="UP000238956"/>
    </source>
</evidence>
<keyword evidence="3 6" id="KW-1133">Transmembrane helix</keyword>
<dbReference type="AlphaFoldDB" id="A0A2L0D6T6"/>
<keyword evidence="8" id="KW-1185">Reference proteome</keyword>
<evidence type="ECO:0000256" key="5">
    <source>
        <dbReference type="ARBA" id="ARBA00023600"/>
    </source>
</evidence>
<feature type="transmembrane region" description="Helical" evidence="6">
    <location>
        <begin position="29"/>
        <end position="50"/>
    </location>
</feature>
<dbReference type="GO" id="GO:0016020">
    <property type="term" value="C:membrane"/>
    <property type="evidence" value="ECO:0007669"/>
    <property type="project" value="UniProtKB-SubCell"/>
</dbReference>
<evidence type="ECO:0000256" key="4">
    <source>
        <dbReference type="ARBA" id="ARBA00023136"/>
    </source>
</evidence>
<keyword evidence="2 6" id="KW-0812">Transmembrane</keyword>